<dbReference type="AlphaFoldDB" id="A0A3A4NKQ3"/>
<protein>
    <recommendedName>
        <fullName evidence="4">L-2-amino-thiazoline-4-carboxylic acid hydrolase</fullName>
    </recommendedName>
</protein>
<organism evidence="2 3">
    <name type="scientific">Abyssobacteria bacterium (strain SURF_5)</name>
    <dbReference type="NCBI Taxonomy" id="2093360"/>
    <lineage>
        <taxon>Bacteria</taxon>
        <taxon>Pseudomonadati</taxon>
        <taxon>Candidatus Hydrogenedentota</taxon>
        <taxon>Candidatus Abyssobacteria</taxon>
    </lineage>
</organism>
<reference evidence="2 3" key="1">
    <citation type="journal article" date="2017" name="ISME J.">
        <title>Energy and carbon metabolisms in a deep terrestrial subsurface fluid microbial community.</title>
        <authorList>
            <person name="Momper L."/>
            <person name="Jungbluth S.P."/>
            <person name="Lee M.D."/>
            <person name="Amend J.P."/>
        </authorList>
    </citation>
    <scope>NUCLEOTIDE SEQUENCE [LARGE SCALE GENOMIC DNA]</scope>
    <source>
        <strain evidence="2">SURF_5</strain>
    </source>
</reference>
<evidence type="ECO:0000313" key="2">
    <source>
        <dbReference type="EMBL" id="RJP17750.1"/>
    </source>
</evidence>
<sequence>MAEKKVKRKSTEAARKKIGPSDEIAAGRRLKLEEGVSRDFDMPKEMAEEMSAAFSFADLAEKLRDKGESEARKAFDEFGRGVMQKVFELADGKYKDRTAEMIEVVAKQTGIRFPHQLQRYIELSVLSLRPQDKWNVTLSTTHELKFQEYGCALHAALSAAGINLEGLPCGASCIAGFIEAAKSLSLKMRVAHTAKLPEGCCEFTFYPL</sequence>
<comment type="caution">
    <text evidence="2">The sequence shown here is derived from an EMBL/GenBank/DDBJ whole genome shotgun (WGS) entry which is preliminary data.</text>
</comment>
<accession>A0A3A4NKQ3</accession>
<dbReference type="EMBL" id="QZKU01000111">
    <property type="protein sequence ID" value="RJP17750.1"/>
    <property type="molecule type" value="Genomic_DNA"/>
</dbReference>
<name>A0A3A4NKQ3_ABYX5</name>
<gene>
    <name evidence="2" type="ORF">C4520_15815</name>
</gene>
<evidence type="ECO:0000313" key="3">
    <source>
        <dbReference type="Proteomes" id="UP000265882"/>
    </source>
</evidence>
<evidence type="ECO:0008006" key="4">
    <source>
        <dbReference type="Google" id="ProtNLM"/>
    </source>
</evidence>
<feature type="compositionally biased region" description="Basic and acidic residues" evidence="1">
    <location>
        <begin position="1"/>
        <end position="15"/>
    </location>
</feature>
<dbReference type="Proteomes" id="UP000265882">
    <property type="component" value="Unassembled WGS sequence"/>
</dbReference>
<proteinExistence type="predicted"/>
<feature type="region of interest" description="Disordered" evidence="1">
    <location>
        <begin position="1"/>
        <end position="21"/>
    </location>
</feature>
<evidence type="ECO:0000256" key="1">
    <source>
        <dbReference type="SAM" id="MobiDB-lite"/>
    </source>
</evidence>